<dbReference type="GO" id="GO:0005509">
    <property type="term" value="F:calcium ion binding"/>
    <property type="evidence" value="ECO:0007669"/>
    <property type="project" value="InterPro"/>
</dbReference>
<sequence length="291" mass="32982">MQHIGIATLLVALAFGAHASFADDAAGLEPPEILSREETEARMGRLFHIIDVNGDGLVDNNEMETFNRDNLQKIQGIQLEHEMEMIDTNKDGFIEFQELSENFPPESGSYESFVDGLTRRFEVADKNKDGKLNKEELYVMLNPARDEAMLQLEVREIMQAHDKNGDGLISIAEYTASKTDNDDVGEFLESEFKPFDLNNDGFLSEAELVSAFMEEAKEDYETNLEDVHAIIGEGPVDRDTWMKHAMELSTSSITDHGELLRFPSDYNINLEDDARKRKEEEFLNEYVGAEL</sequence>
<dbReference type="InterPro" id="IPR018247">
    <property type="entry name" value="EF_Hand_1_Ca_BS"/>
</dbReference>
<dbReference type="PROSITE" id="PS00018">
    <property type="entry name" value="EF_HAND_1"/>
    <property type="match status" value="5"/>
</dbReference>
<feature type="domain" description="EF-hand" evidence="3">
    <location>
        <begin position="112"/>
        <end position="147"/>
    </location>
</feature>
<gene>
    <name evidence="4" type="ORF">BgAZ_103700</name>
</gene>
<dbReference type="SUPFAM" id="SSF47473">
    <property type="entry name" value="EF-hand"/>
    <property type="match status" value="2"/>
</dbReference>
<proteinExistence type="predicted"/>
<evidence type="ECO:0000313" key="4">
    <source>
        <dbReference type="EMBL" id="KAK1444464.1"/>
    </source>
</evidence>
<dbReference type="PANTHER" id="PTHR10827">
    <property type="entry name" value="RETICULOCALBIN"/>
    <property type="match status" value="1"/>
</dbReference>
<dbReference type="Pfam" id="PF13202">
    <property type="entry name" value="EF-hand_5"/>
    <property type="match status" value="1"/>
</dbReference>
<evidence type="ECO:0000313" key="5">
    <source>
        <dbReference type="Proteomes" id="UP001230268"/>
    </source>
</evidence>
<dbReference type="PROSITE" id="PS50222">
    <property type="entry name" value="EF_HAND_2"/>
    <property type="match status" value="4"/>
</dbReference>
<feature type="domain" description="EF-hand" evidence="3">
    <location>
        <begin position="74"/>
        <end position="109"/>
    </location>
</feature>
<keyword evidence="1" id="KW-0106">Calcium</keyword>
<dbReference type="Pfam" id="PF13499">
    <property type="entry name" value="EF-hand_7"/>
    <property type="match status" value="2"/>
</dbReference>
<accession>A0AAD8UVP8</accession>
<dbReference type="AlphaFoldDB" id="A0AAD8UVP8"/>
<feature type="domain" description="EF-hand" evidence="3">
    <location>
        <begin position="149"/>
        <end position="184"/>
    </location>
</feature>
<dbReference type="Proteomes" id="UP001230268">
    <property type="component" value="Unassembled WGS sequence"/>
</dbReference>
<keyword evidence="5" id="KW-1185">Reference proteome</keyword>
<reference evidence="4" key="1">
    <citation type="submission" date="2023-08" db="EMBL/GenBank/DDBJ databases">
        <title>Draft sequence of the Babesia gibsoni genome.</title>
        <authorList>
            <person name="Yamagishi J.Y."/>
            <person name="Xuan X.X."/>
        </authorList>
    </citation>
    <scope>NUCLEOTIDE SEQUENCE</scope>
    <source>
        <strain evidence="4">Azabu</strain>
    </source>
</reference>
<dbReference type="SMART" id="SM00054">
    <property type="entry name" value="EFh"/>
    <property type="match status" value="5"/>
</dbReference>
<evidence type="ECO:0000259" key="3">
    <source>
        <dbReference type="PROSITE" id="PS50222"/>
    </source>
</evidence>
<dbReference type="InterPro" id="IPR002048">
    <property type="entry name" value="EF_hand_dom"/>
</dbReference>
<evidence type="ECO:0000256" key="1">
    <source>
        <dbReference type="ARBA" id="ARBA00022837"/>
    </source>
</evidence>
<dbReference type="InterPro" id="IPR011992">
    <property type="entry name" value="EF-hand-dom_pair"/>
</dbReference>
<protein>
    <recommendedName>
        <fullName evidence="3">EF-hand domain-containing protein</fullName>
    </recommendedName>
</protein>
<dbReference type="Gene3D" id="1.10.238.10">
    <property type="entry name" value="EF-hand"/>
    <property type="match status" value="2"/>
</dbReference>
<feature type="domain" description="EF-hand" evidence="3">
    <location>
        <begin position="38"/>
        <end position="73"/>
    </location>
</feature>
<dbReference type="EMBL" id="JAVEPI010000001">
    <property type="protein sequence ID" value="KAK1444464.1"/>
    <property type="molecule type" value="Genomic_DNA"/>
</dbReference>
<feature type="signal peptide" evidence="2">
    <location>
        <begin position="1"/>
        <end position="19"/>
    </location>
</feature>
<feature type="chain" id="PRO_5042131354" description="EF-hand domain-containing protein" evidence="2">
    <location>
        <begin position="20"/>
        <end position="291"/>
    </location>
</feature>
<keyword evidence="2" id="KW-0732">Signal</keyword>
<evidence type="ECO:0000256" key="2">
    <source>
        <dbReference type="SAM" id="SignalP"/>
    </source>
</evidence>
<dbReference type="PANTHER" id="PTHR10827:SF85">
    <property type="entry name" value="CALCIUM-BINDING PROTEIN"/>
    <property type="match status" value="1"/>
</dbReference>
<name>A0AAD8UVP8_BABGI</name>
<organism evidence="4 5">
    <name type="scientific">Babesia gibsoni</name>
    <dbReference type="NCBI Taxonomy" id="33632"/>
    <lineage>
        <taxon>Eukaryota</taxon>
        <taxon>Sar</taxon>
        <taxon>Alveolata</taxon>
        <taxon>Apicomplexa</taxon>
        <taxon>Aconoidasida</taxon>
        <taxon>Piroplasmida</taxon>
        <taxon>Babesiidae</taxon>
        <taxon>Babesia</taxon>
    </lineage>
</organism>
<comment type="caution">
    <text evidence="4">The sequence shown here is derived from an EMBL/GenBank/DDBJ whole genome shotgun (WGS) entry which is preliminary data.</text>
</comment>